<dbReference type="Proteomes" id="UP000054097">
    <property type="component" value="Unassembled WGS sequence"/>
</dbReference>
<dbReference type="OrthoDB" id="3251775at2759"/>
<organism evidence="3 4">
    <name type="scientific">Serendipita vermifera MAFF 305830</name>
    <dbReference type="NCBI Taxonomy" id="933852"/>
    <lineage>
        <taxon>Eukaryota</taxon>
        <taxon>Fungi</taxon>
        <taxon>Dikarya</taxon>
        <taxon>Basidiomycota</taxon>
        <taxon>Agaricomycotina</taxon>
        <taxon>Agaricomycetes</taxon>
        <taxon>Sebacinales</taxon>
        <taxon>Serendipitaceae</taxon>
        <taxon>Serendipita</taxon>
    </lineage>
</organism>
<dbReference type="HOGENOM" id="CLU_033258_0_0_1"/>
<proteinExistence type="predicted"/>
<sequence length="427" mass="48579">MVNTMTPDILDLFPPLTLERMIFLTKADTTFRYILHAALCVMIWDHLLTFHREVVFVWRARWTVIKALFLFNRYITTIVIAANVAITSGLVHGLTNEVCQAYILISTALELLCISFVSFVVLFRLHAAWGGSRNSFVALFSLWSLSFLGAVVAYLFVVYPAKRTLFHEDKFDICFGLIPNLWVLWLPDAILHIVMLTILVWNAISTPRSGRTRILGLLYREGILYYSTTLVVLVGGMITWQFADAVWIGVPLYPGWAVCQIAMSRLLLSLKSVCAFESNTDLTPRCASRLPRSVSPLVSVESHGDYALESLKASRSRTMTPSTFYGSEPVDMYRSCSRQILRPVYSSASWCSSTAETLTKGERDIRMRQFMRTGAFEKRWWWWLLGVDSAKRDARISVDASTVERWDPGDPGPGVKDSRLGRYDHWL</sequence>
<feature type="transmembrane region" description="Helical" evidence="1">
    <location>
        <begin position="248"/>
        <end position="268"/>
    </location>
</feature>
<evidence type="ECO:0000313" key="3">
    <source>
        <dbReference type="EMBL" id="KIM30657.1"/>
    </source>
</evidence>
<dbReference type="EMBL" id="KN824284">
    <property type="protein sequence ID" value="KIM30657.1"/>
    <property type="molecule type" value="Genomic_DNA"/>
</dbReference>
<keyword evidence="1" id="KW-1133">Transmembrane helix</keyword>
<evidence type="ECO:0000256" key="1">
    <source>
        <dbReference type="SAM" id="Phobius"/>
    </source>
</evidence>
<name>A0A0C2XNX2_SERVB</name>
<evidence type="ECO:0000313" key="4">
    <source>
        <dbReference type="Proteomes" id="UP000054097"/>
    </source>
</evidence>
<feature type="transmembrane region" description="Helical" evidence="1">
    <location>
        <begin position="181"/>
        <end position="202"/>
    </location>
</feature>
<feature type="transmembrane region" description="Helical" evidence="1">
    <location>
        <begin position="71"/>
        <end position="95"/>
    </location>
</feature>
<dbReference type="Pfam" id="PF20151">
    <property type="entry name" value="DUF6533"/>
    <property type="match status" value="1"/>
</dbReference>
<gene>
    <name evidence="3" type="ORF">M408DRAFT_328193</name>
</gene>
<reference evidence="3 4" key="1">
    <citation type="submission" date="2014-04" db="EMBL/GenBank/DDBJ databases">
        <authorList>
            <consortium name="DOE Joint Genome Institute"/>
            <person name="Kuo A."/>
            <person name="Zuccaro A."/>
            <person name="Kohler A."/>
            <person name="Nagy L.G."/>
            <person name="Floudas D."/>
            <person name="Copeland A."/>
            <person name="Barry K.W."/>
            <person name="Cichocki N."/>
            <person name="Veneault-Fourrey C."/>
            <person name="LaButti K."/>
            <person name="Lindquist E.A."/>
            <person name="Lipzen A."/>
            <person name="Lundell T."/>
            <person name="Morin E."/>
            <person name="Murat C."/>
            <person name="Sun H."/>
            <person name="Tunlid A."/>
            <person name="Henrissat B."/>
            <person name="Grigoriev I.V."/>
            <person name="Hibbett D.S."/>
            <person name="Martin F."/>
            <person name="Nordberg H.P."/>
            <person name="Cantor M.N."/>
            <person name="Hua S.X."/>
        </authorList>
    </citation>
    <scope>NUCLEOTIDE SEQUENCE [LARGE SCALE GENOMIC DNA]</scope>
    <source>
        <strain evidence="3 4">MAFF 305830</strain>
    </source>
</reference>
<reference evidence="4" key="2">
    <citation type="submission" date="2015-01" db="EMBL/GenBank/DDBJ databases">
        <title>Evolutionary Origins and Diversification of the Mycorrhizal Mutualists.</title>
        <authorList>
            <consortium name="DOE Joint Genome Institute"/>
            <consortium name="Mycorrhizal Genomics Consortium"/>
            <person name="Kohler A."/>
            <person name="Kuo A."/>
            <person name="Nagy L.G."/>
            <person name="Floudas D."/>
            <person name="Copeland A."/>
            <person name="Barry K.W."/>
            <person name="Cichocki N."/>
            <person name="Veneault-Fourrey C."/>
            <person name="LaButti K."/>
            <person name="Lindquist E.A."/>
            <person name="Lipzen A."/>
            <person name="Lundell T."/>
            <person name="Morin E."/>
            <person name="Murat C."/>
            <person name="Riley R."/>
            <person name="Ohm R."/>
            <person name="Sun H."/>
            <person name="Tunlid A."/>
            <person name="Henrissat B."/>
            <person name="Grigoriev I.V."/>
            <person name="Hibbett D.S."/>
            <person name="Martin F."/>
        </authorList>
    </citation>
    <scope>NUCLEOTIDE SEQUENCE [LARGE SCALE GENOMIC DNA]</scope>
    <source>
        <strain evidence="4">MAFF 305830</strain>
    </source>
</reference>
<feature type="transmembrane region" description="Helical" evidence="1">
    <location>
        <begin position="223"/>
        <end position="242"/>
    </location>
</feature>
<feature type="domain" description="DUF6533" evidence="2">
    <location>
        <begin position="33"/>
        <end position="76"/>
    </location>
</feature>
<dbReference type="AlphaFoldDB" id="A0A0C2XNX2"/>
<dbReference type="InterPro" id="IPR045340">
    <property type="entry name" value="DUF6533"/>
</dbReference>
<keyword evidence="1" id="KW-0812">Transmembrane</keyword>
<keyword evidence="4" id="KW-1185">Reference proteome</keyword>
<keyword evidence="1" id="KW-0472">Membrane</keyword>
<protein>
    <recommendedName>
        <fullName evidence="2">DUF6533 domain-containing protein</fullName>
    </recommendedName>
</protein>
<feature type="transmembrane region" description="Helical" evidence="1">
    <location>
        <begin position="135"/>
        <end position="161"/>
    </location>
</feature>
<accession>A0A0C2XNX2</accession>
<feature type="transmembrane region" description="Helical" evidence="1">
    <location>
        <begin position="101"/>
        <end position="123"/>
    </location>
</feature>
<evidence type="ECO:0000259" key="2">
    <source>
        <dbReference type="Pfam" id="PF20151"/>
    </source>
</evidence>
<dbReference type="STRING" id="933852.A0A0C2XNX2"/>